<dbReference type="GO" id="GO:0004197">
    <property type="term" value="F:cysteine-type endopeptidase activity"/>
    <property type="evidence" value="ECO:0007669"/>
    <property type="project" value="InterPro"/>
</dbReference>
<dbReference type="RefSeq" id="WP_307235911.1">
    <property type="nucleotide sequence ID" value="NZ_JAUSUZ010000001.1"/>
</dbReference>
<dbReference type="InterPro" id="IPR011600">
    <property type="entry name" value="Pept_C14_caspase"/>
</dbReference>
<evidence type="ECO:0000313" key="2">
    <source>
        <dbReference type="EMBL" id="MDQ0364474.1"/>
    </source>
</evidence>
<feature type="domain" description="Peptidase C14 caspase" evidence="1">
    <location>
        <begin position="25"/>
        <end position="237"/>
    </location>
</feature>
<dbReference type="SUPFAM" id="SSF143456">
    <property type="entry name" value="VC0467-like"/>
    <property type="match status" value="1"/>
</dbReference>
<dbReference type="InterPro" id="IPR003774">
    <property type="entry name" value="AlgH-like"/>
</dbReference>
<protein>
    <submittedName>
        <fullName evidence="2">Transcriptional regulator</fullName>
    </submittedName>
</protein>
<dbReference type="GO" id="GO:0006508">
    <property type="term" value="P:proteolysis"/>
    <property type="evidence" value="ECO:0007669"/>
    <property type="project" value="InterPro"/>
</dbReference>
<sequence>MSPQSGRQSGMTRSDLADPGASQVVLIGATTYTRLPSLPSVAGNVAALAEVLRDEALWGVPAENCHVVLDEASPREVGRVIRTAAASVAEGGLLLVYYAGHGLIDPLNGQLILALAECEPEVPDEAGLPYDWIGRALAGSPAARRAVILDCCYAGRADNLMSAESPAGTDEVADVAELDRTCLFVSAPSNRRAAAPEGEPYTAFTGELLRVLRDGIPGGDPVLTMAAIWRRVRTALTARGFERPELRERNAGGSLGLVRNAALSKENLAGRVLRGGPGVADRDLAGGRILVLAHDESGAIGVDLYGRRAPLPDEFGPGWRDLMADQSVRYGGPVARDGYIALAQVRPQATPPPRFTPIRDRLGVLSLAAPPDDLRHTFAWIRVFSGYLGWAPGELESYLDSGALVRTQERPPA</sequence>
<proteinExistence type="predicted"/>
<name>A0AAE4AVZ0_9ACTN</name>
<dbReference type="Pfam" id="PF02622">
    <property type="entry name" value="DUF179"/>
    <property type="match status" value="1"/>
</dbReference>
<organism evidence="2 3">
    <name type="scientific">Catenuloplanes indicus</name>
    <dbReference type="NCBI Taxonomy" id="137267"/>
    <lineage>
        <taxon>Bacteria</taxon>
        <taxon>Bacillati</taxon>
        <taxon>Actinomycetota</taxon>
        <taxon>Actinomycetes</taxon>
        <taxon>Micromonosporales</taxon>
        <taxon>Micromonosporaceae</taxon>
        <taxon>Catenuloplanes</taxon>
    </lineage>
</organism>
<accession>A0AAE4AVZ0</accession>
<dbReference type="EMBL" id="JAUSUZ010000001">
    <property type="protein sequence ID" value="MDQ0364474.1"/>
    <property type="molecule type" value="Genomic_DNA"/>
</dbReference>
<dbReference type="AlphaFoldDB" id="A0AAE4AVZ0"/>
<keyword evidence="3" id="KW-1185">Reference proteome</keyword>
<reference evidence="2 3" key="1">
    <citation type="submission" date="2023-07" db="EMBL/GenBank/DDBJ databases">
        <title>Sequencing the genomes of 1000 actinobacteria strains.</title>
        <authorList>
            <person name="Klenk H.-P."/>
        </authorList>
    </citation>
    <scope>NUCLEOTIDE SEQUENCE [LARGE SCALE GENOMIC DNA]</scope>
    <source>
        <strain evidence="2 3">DSM 44709</strain>
    </source>
</reference>
<comment type="caution">
    <text evidence="2">The sequence shown here is derived from an EMBL/GenBank/DDBJ whole genome shotgun (WGS) entry which is preliminary data.</text>
</comment>
<dbReference type="Proteomes" id="UP001240236">
    <property type="component" value="Unassembled WGS sequence"/>
</dbReference>
<dbReference type="NCBIfam" id="NF047832">
    <property type="entry name" value="caspase_w_EACC1"/>
    <property type="match status" value="1"/>
</dbReference>
<dbReference type="Pfam" id="PF00656">
    <property type="entry name" value="Peptidase_C14"/>
    <property type="match status" value="1"/>
</dbReference>
<evidence type="ECO:0000259" key="1">
    <source>
        <dbReference type="Pfam" id="PF00656"/>
    </source>
</evidence>
<gene>
    <name evidence="2" type="ORF">J2S42_001143</name>
</gene>
<dbReference type="Gene3D" id="3.40.1740.10">
    <property type="entry name" value="VC0467-like"/>
    <property type="match status" value="1"/>
</dbReference>
<evidence type="ECO:0000313" key="3">
    <source>
        <dbReference type="Proteomes" id="UP001240236"/>
    </source>
</evidence>
<dbReference type="Gene3D" id="3.40.50.1460">
    <property type="match status" value="1"/>
</dbReference>
<dbReference type="InterPro" id="IPR029030">
    <property type="entry name" value="Caspase-like_dom_sf"/>
</dbReference>
<dbReference type="SUPFAM" id="SSF52129">
    <property type="entry name" value="Caspase-like"/>
    <property type="match status" value="1"/>
</dbReference>